<dbReference type="PANTHER" id="PTHR10492:SF100">
    <property type="entry name" value="ATP-DEPENDENT DNA HELICASE"/>
    <property type="match status" value="1"/>
</dbReference>
<dbReference type="OMA" id="YITENES"/>
<dbReference type="AlphaFoldDB" id="A0A1S3X459"/>
<protein>
    <recommendedName>
        <fullName evidence="1">DNA helicase Pif1-like 2B domain-containing protein</fullName>
    </recommendedName>
</protein>
<dbReference type="STRING" id="4097.A0A1S3X459"/>
<dbReference type="KEGG" id="nta:107760885"/>
<dbReference type="InterPro" id="IPR027417">
    <property type="entry name" value="P-loop_NTPase"/>
</dbReference>
<dbReference type="PANTHER" id="PTHR10492">
    <property type="match status" value="1"/>
</dbReference>
<evidence type="ECO:0000259" key="1">
    <source>
        <dbReference type="Pfam" id="PF21530"/>
    </source>
</evidence>
<dbReference type="SUPFAM" id="SSF52540">
    <property type="entry name" value="P-loop containing nucleoside triphosphate hydrolases"/>
    <property type="match status" value="1"/>
</dbReference>
<organism evidence="2">
    <name type="scientific">Nicotiana tabacum</name>
    <name type="common">Common tobacco</name>
    <dbReference type="NCBI Taxonomy" id="4097"/>
    <lineage>
        <taxon>Eukaryota</taxon>
        <taxon>Viridiplantae</taxon>
        <taxon>Streptophyta</taxon>
        <taxon>Embryophyta</taxon>
        <taxon>Tracheophyta</taxon>
        <taxon>Spermatophyta</taxon>
        <taxon>Magnoliopsida</taxon>
        <taxon>eudicotyledons</taxon>
        <taxon>Gunneridae</taxon>
        <taxon>Pentapetalae</taxon>
        <taxon>asterids</taxon>
        <taxon>lamiids</taxon>
        <taxon>Solanales</taxon>
        <taxon>Solanaceae</taxon>
        <taxon>Nicotianoideae</taxon>
        <taxon>Nicotianeae</taxon>
        <taxon>Nicotiana</taxon>
    </lineage>
</organism>
<dbReference type="InterPro" id="IPR049163">
    <property type="entry name" value="Pif1-like_2B_dom"/>
</dbReference>
<dbReference type="OrthoDB" id="1934841at2759"/>
<dbReference type="RefSeq" id="XP_016434483.1">
    <property type="nucleotide sequence ID" value="XM_016578997.1"/>
</dbReference>
<dbReference type="Pfam" id="PF21530">
    <property type="entry name" value="Pif1_2B_dom"/>
    <property type="match status" value="1"/>
</dbReference>
<accession>A0A1S3X459</accession>
<evidence type="ECO:0000313" key="2">
    <source>
        <dbReference type="RefSeq" id="XP_016434483.1"/>
    </source>
</evidence>
<proteinExistence type="predicted"/>
<sequence>MRAKTDSSFCEYLMQIGNGKEKTNMNDKIKILRSFIVLYITENESLDLLFKIIYPDLHTSYHDSAFLTSRVILTIKNDFVDEFNDRLIAQFPKDARIFVATDETVEPGDQSQFEDFLHSLNPAGLPPYKLTLKENYPVMLLRNLNPCKGSCNGTRLICCNFKSRVISA</sequence>
<dbReference type="PaxDb" id="4097-A0A1S3X459"/>
<reference evidence="2" key="1">
    <citation type="submission" date="2025-08" db="UniProtKB">
        <authorList>
            <consortium name="RefSeq"/>
        </authorList>
    </citation>
    <scope>IDENTIFICATION</scope>
</reference>
<gene>
    <name evidence="2" type="primary">LOC107760885</name>
</gene>
<name>A0A1S3X459_TOBAC</name>
<feature type="domain" description="DNA helicase Pif1-like 2B" evidence="1">
    <location>
        <begin position="115"/>
        <end position="160"/>
    </location>
</feature>